<protein>
    <submittedName>
        <fullName evidence="1">Uncharacterized protein</fullName>
    </submittedName>
</protein>
<dbReference type="RefSeq" id="WP_146787983.1">
    <property type="nucleotide sequence ID" value="NZ_BAABIO010000003.1"/>
</dbReference>
<organism evidence="1 2">
    <name type="scientific">Flavisolibacter ginsenosidimutans</name>
    <dbReference type="NCBI Taxonomy" id="661481"/>
    <lineage>
        <taxon>Bacteria</taxon>
        <taxon>Pseudomonadati</taxon>
        <taxon>Bacteroidota</taxon>
        <taxon>Chitinophagia</taxon>
        <taxon>Chitinophagales</taxon>
        <taxon>Chitinophagaceae</taxon>
        <taxon>Flavisolibacter</taxon>
    </lineage>
</organism>
<evidence type="ECO:0000313" key="1">
    <source>
        <dbReference type="EMBL" id="QEC56708.1"/>
    </source>
</evidence>
<dbReference type="Proteomes" id="UP000321204">
    <property type="component" value="Chromosome"/>
</dbReference>
<dbReference type="KEGG" id="fgg:FSB75_12640"/>
<evidence type="ECO:0000313" key="2">
    <source>
        <dbReference type="Proteomes" id="UP000321204"/>
    </source>
</evidence>
<dbReference type="EMBL" id="CP042433">
    <property type="protein sequence ID" value="QEC56708.1"/>
    <property type="molecule type" value="Genomic_DNA"/>
</dbReference>
<sequence>MYPQALQQRLERAVIAYKSEHQEKPSLLQISRTDYNTLLPHESPNARCGLAIYGVTVVGLDDVRSGDYHLVS</sequence>
<accession>A0A5B8UJG2</accession>
<keyword evidence="2" id="KW-1185">Reference proteome</keyword>
<gene>
    <name evidence="1" type="ORF">FSB75_12640</name>
</gene>
<dbReference type="AlphaFoldDB" id="A0A5B8UJG2"/>
<proteinExistence type="predicted"/>
<reference evidence="1 2" key="1">
    <citation type="journal article" date="2015" name="Int. J. Syst. Evol. Microbiol.">
        <title>Flavisolibacter ginsenosidimutans sp. nov., with ginsenoside-converting activity isolated from soil used for cultivating ginseng.</title>
        <authorList>
            <person name="Zhao Y."/>
            <person name="Liu Q."/>
            <person name="Kang M.S."/>
            <person name="Jin F."/>
            <person name="Yu H."/>
            <person name="Im W.T."/>
        </authorList>
    </citation>
    <scope>NUCLEOTIDE SEQUENCE [LARGE SCALE GENOMIC DNA]</scope>
    <source>
        <strain evidence="1 2">Gsoil 636</strain>
    </source>
</reference>
<name>A0A5B8UJG2_9BACT</name>